<evidence type="ECO:0000259" key="7">
    <source>
        <dbReference type="Pfam" id="PF07980"/>
    </source>
</evidence>
<evidence type="ECO:0000256" key="4">
    <source>
        <dbReference type="ARBA" id="ARBA00023136"/>
    </source>
</evidence>
<dbReference type="Pfam" id="PF07980">
    <property type="entry name" value="SusD_RagB"/>
    <property type="match status" value="1"/>
</dbReference>
<dbReference type="EMBL" id="JAJPWV010000001">
    <property type="protein sequence ID" value="MCD8739065.1"/>
    <property type="molecule type" value="Genomic_DNA"/>
</dbReference>
<gene>
    <name evidence="9" type="ORF">LT679_00500</name>
</gene>
<dbReference type="InterPro" id="IPR011990">
    <property type="entry name" value="TPR-like_helical_dom_sf"/>
</dbReference>
<evidence type="ECO:0000256" key="1">
    <source>
        <dbReference type="ARBA" id="ARBA00004442"/>
    </source>
</evidence>
<evidence type="ECO:0000259" key="8">
    <source>
        <dbReference type="Pfam" id="PF14322"/>
    </source>
</evidence>
<feature type="signal peptide" evidence="6">
    <location>
        <begin position="1"/>
        <end position="21"/>
    </location>
</feature>
<name>A0ABS8TZ21_9SPHI</name>
<keyword evidence="4" id="KW-0472">Membrane</keyword>
<evidence type="ECO:0000256" key="3">
    <source>
        <dbReference type="ARBA" id="ARBA00022729"/>
    </source>
</evidence>
<keyword evidence="10" id="KW-1185">Reference proteome</keyword>
<accession>A0ABS8TZ21</accession>
<protein>
    <submittedName>
        <fullName evidence="9">RagB/SusD family nutrient uptake outer membrane protein</fullName>
    </submittedName>
</protein>
<keyword evidence="5" id="KW-0998">Cell outer membrane</keyword>
<dbReference type="InterPro" id="IPR033985">
    <property type="entry name" value="SusD-like_N"/>
</dbReference>
<dbReference type="SUPFAM" id="SSF48452">
    <property type="entry name" value="TPR-like"/>
    <property type="match status" value="1"/>
</dbReference>
<sequence length="450" mass="48925">MKQLIFRYTIFLLILCSSALTSCNKFVDAGSPKNELTTDKVFADSTGAAAAVTGIYISLQGNSTGITVPGGLSADEISTTRQGAETEFFAGNVKPANTLNAALWAVIYQQLYQTNACIEGIIASPGLSAVQQERLSAEARFVRACLLFNLVNLYGPVPLVTMTDYRISRSLPRAAVSEVYGLILDDLTYAQSRLSPHSPDTRRANYYAATALLARVYLYNKQYAAAAAEASKVIGSGSFRLMDEPDQVFLATSRESIWRLVPVVNGRETWEASLFVPSSSGAVPPFVLSDKLLADLAPTDKRRLQWTATNTVSGRAYPYPYKYKKVFSSGAPSENYVVLRLAEQYLIRAEARANTGDMAGAVSDLNSIRKRANAALYSGTSAGLPEAIAQEKRKEFFCESAHRWFDLKRTGRADAVLGVVKTGWKPTAALFPIPQTELDVNAALAQNPGY</sequence>
<dbReference type="PROSITE" id="PS51257">
    <property type="entry name" value="PROKAR_LIPOPROTEIN"/>
    <property type="match status" value="1"/>
</dbReference>
<feature type="domain" description="RagB/SusD" evidence="7">
    <location>
        <begin position="324"/>
        <end position="450"/>
    </location>
</feature>
<evidence type="ECO:0000313" key="9">
    <source>
        <dbReference type="EMBL" id="MCD8739065.1"/>
    </source>
</evidence>
<evidence type="ECO:0000256" key="2">
    <source>
        <dbReference type="ARBA" id="ARBA00006275"/>
    </source>
</evidence>
<keyword evidence="3 6" id="KW-0732">Signal</keyword>
<evidence type="ECO:0000256" key="5">
    <source>
        <dbReference type="ARBA" id="ARBA00023237"/>
    </source>
</evidence>
<comment type="subcellular location">
    <subcellularLocation>
        <location evidence="1">Cell outer membrane</location>
    </subcellularLocation>
</comment>
<feature type="chain" id="PRO_5046466287" evidence="6">
    <location>
        <begin position="22"/>
        <end position="450"/>
    </location>
</feature>
<comment type="caution">
    <text evidence="9">The sequence shown here is derived from an EMBL/GenBank/DDBJ whole genome shotgun (WGS) entry which is preliminary data.</text>
</comment>
<evidence type="ECO:0000313" key="10">
    <source>
        <dbReference type="Proteomes" id="UP001199919"/>
    </source>
</evidence>
<dbReference type="CDD" id="cd08977">
    <property type="entry name" value="SusD"/>
    <property type="match status" value="1"/>
</dbReference>
<organism evidence="9 10">
    <name type="scientific">Mucilaginibacter roseus</name>
    <dbReference type="NCBI Taxonomy" id="1528868"/>
    <lineage>
        <taxon>Bacteria</taxon>
        <taxon>Pseudomonadati</taxon>
        <taxon>Bacteroidota</taxon>
        <taxon>Sphingobacteriia</taxon>
        <taxon>Sphingobacteriales</taxon>
        <taxon>Sphingobacteriaceae</taxon>
        <taxon>Mucilaginibacter</taxon>
    </lineage>
</organism>
<reference evidence="9 10" key="1">
    <citation type="submission" date="2021-12" db="EMBL/GenBank/DDBJ databases">
        <title>Mucilaginibacter roseus genome.</title>
        <authorList>
            <person name="Ferreira J.R."/>
            <person name="Newman J.D."/>
        </authorList>
    </citation>
    <scope>NUCLEOTIDE SEQUENCE [LARGE SCALE GENOMIC DNA]</scope>
    <source>
        <strain evidence="9 10">LMG 28454</strain>
    </source>
</reference>
<dbReference type="Pfam" id="PF14322">
    <property type="entry name" value="SusD-like_3"/>
    <property type="match status" value="1"/>
</dbReference>
<dbReference type="RefSeq" id="WP_232174940.1">
    <property type="nucleotide sequence ID" value="NZ_JAJPWV010000001.1"/>
</dbReference>
<evidence type="ECO:0000256" key="6">
    <source>
        <dbReference type="SAM" id="SignalP"/>
    </source>
</evidence>
<feature type="domain" description="SusD-like N-terminal" evidence="8">
    <location>
        <begin position="75"/>
        <end position="218"/>
    </location>
</feature>
<dbReference type="Proteomes" id="UP001199919">
    <property type="component" value="Unassembled WGS sequence"/>
</dbReference>
<comment type="similarity">
    <text evidence="2">Belongs to the SusD family.</text>
</comment>
<proteinExistence type="inferred from homology"/>
<dbReference type="Gene3D" id="1.25.40.390">
    <property type="match status" value="1"/>
</dbReference>
<dbReference type="InterPro" id="IPR012944">
    <property type="entry name" value="SusD_RagB_dom"/>
</dbReference>